<reference evidence="3" key="1">
    <citation type="submission" date="2017-08" db="EMBL/GenBank/DDBJ databases">
        <title>A dynamic microbial community with high functional redundancy inhabits the cold, oxic subseafloor aquifer.</title>
        <authorList>
            <person name="Tully B.J."/>
            <person name="Wheat C.G."/>
            <person name="Glazer B.T."/>
            <person name="Huber J.A."/>
        </authorList>
    </citation>
    <scope>NUCLEOTIDE SEQUENCE [LARGE SCALE GENOMIC DNA]</scope>
</reference>
<feature type="domain" description="Tellurite resistance methyltransferase TehB-like" evidence="1">
    <location>
        <begin position="13"/>
        <end position="66"/>
    </location>
</feature>
<comment type="caution">
    <text evidence="2">The sequence shown here is derived from an EMBL/GenBank/DDBJ whole genome shotgun (WGS) entry which is preliminary data.</text>
</comment>
<proteinExistence type="predicted"/>
<accession>A0A2A4MNQ8</accession>
<dbReference type="InterPro" id="IPR015985">
    <property type="entry name" value="TehB-like_dom"/>
</dbReference>
<dbReference type="InterPro" id="IPR029063">
    <property type="entry name" value="SAM-dependent_MTases_sf"/>
</dbReference>
<dbReference type="SUPFAM" id="SSF53335">
    <property type="entry name" value="S-adenosyl-L-methionine-dependent methyltransferases"/>
    <property type="match status" value="1"/>
</dbReference>
<dbReference type="EMBL" id="NVQR01000053">
    <property type="protein sequence ID" value="PCH61879.1"/>
    <property type="molecule type" value="Genomic_DNA"/>
</dbReference>
<gene>
    <name evidence="2" type="ORF">COC19_03885</name>
</gene>
<dbReference type="AlphaFoldDB" id="A0A2A4MNQ8"/>
<sequence>MSCNTSNVSDLVRDQIDKIRQISTDKGVLDLACGRGRNGLYLLRQDIPVTFVDVDTQALTSIRSALNNKLDISRGNSEDLAAQRPAAQFCQLDLEAGFLTDGVAAKPLGGRVFDTVLVFNYLHRPIMPWLKETVKPGGLILYETFTYAQAAIGRPSNRGFLLAPGELRELFDNWQILYYFEGEFTSPKRAKACLVARKPQ</sequence>
<evidence type="ECO:0000313" key="2">
    <source>
        <dbReference type="EMBL" id="PCH61879.1"/>
    </source>
</evidence>
<dbReference type="Proteomes" id="UP000218172">
    <property type="component" value="Unassembled WGS sequence"/>
</dbReference>
<name>A0A2A4MNQ8_9GAMM</name>
<organism evidence="2 3">
    <name type="scientific">SAR86 cluster bacterium</name>
    <dbReference type="NCBI Taxonomy" id="2030880"/>
    <lineage>
        <taxon>Bacteria</taxon>
        <taxon>Pseudomonadati</taxon>
        <taxon>Pseudomonadota</taxon>
        <taxon>Gammaproteobacteria</taxon>
        <taxon>SAR86 cluster</taxon>
    </lineage>
</organism>
<dbReference type="Pfam" id="PF03848">
    <property type="entry name" value="TehB"/>
    <property type="match status" value="1"/>
</dbReference>
<evidence type="ECO:0000259" key="1">
    <source>
        <dbReference type="Pfam" id="PF03848"/>
    </source>
</evidence>
<evidence type="ECO:0000313" key="3">
    <source>
        <dbReference type="Proteomes" id="UP000218172"/>
    </source>
</evidence>
<dbReference type="CDD" id="cd02440">
    <property type="entry name" value="AdoMet_MTases"/>
    <property type="match status" value="1"/>
</dbReference>
<dbReference type="Gene3D" id="3.40.50.150">
    <property type="entry name" value="Vaccinia Virus protein VP39"/>
    <property type="match status" value="1"/>
</dbReference>
<protein>
    <recommendedName>
        <fullName evidence="1">Tellurite resistance methyltransferase TehB-like domain-containing protein</fullName>
    </recommendedName>
</protein>